<sequence length="590" mass="64087">MKTQNRLFKLVILFLTISLGSVSCTKDEVIPPVEVIDTDKDGIIDSLDKCPNEAAPGTSDGCPLNIDGGELELGEGLDPEDLDPYQGDIGIVVDARKVAKKGYKPVKVVLDIEATSGDYSQTIELNEYALMGQIRFSVADLSAMALQELQDGVQVVATLLDANGATILTESLSKLSFLSNPLPNTIQGNELADLNTDVNLIPNTPYYIQKVVDGVPTGTALFQRMVLGGFGNHNRIISTTSTLDLNGDEDNALFYFEEVPNKPNHYNIKHIGTNSYLKQRDRRILRVRNTNANRLVDVVEAGHNSPHLLNHQFIIKKVNSGEYRMTDAFGAPIQVTTGIGLTLNYTDANVFGPTSDITFRFVPMNIDWKVENISGGTEYLPPVLPAASTGFNYNGTLINCGPGTLTDEVGKGEEKVTQNTVGWQETLSMASSFTSEVTMGVSLEVEGKFFGNGATYSASADYTNSATVSSAVENTEWGESTGSHTETYFSTKTVVVPPKSAVLVVNAWHSYKDVKVNIVKRLRVKGNEHDTGASLTGEQISTQFSVNGFQGHITEIGADYIEITLRGVATMDEIYESFSKVEEVDPMCSN</sequence>
<feature type="chain" id="PRO_5024383480" description="Thrombospondin type 3 repeat-containing protein" evidence="1">
    <location>
        <begin position="26"/>
        <end position="590"/>
    </location>
</feature>
<keyword evidence="3" id="KW-1185">Reference proteome</keyword>
<protein>
    <recommendedName>
        <fullName evidence="4">Thrombospondin type 3 repeat-containing protein</fullName>
    </recommendedName>
</protein>
<evidence type="ECO:0008006" key="4">
    <source>
        <dbReference type="Google" id="ProtNLM"/>
    </source>
</evidence>
<dbReference type="AlphaFoldDB" id="A0A5S3QFB0"/>
<dbReference type="PROSITE" id="PS51257">
    <property type="entry name" value="PROKAR_LIPOPROTEIN"/>
    <property type="match status" value="1"/>
</dbReference>
<evidence type="ECO:0000313" key="2">
    <source>
        <dbReference type="EMBL" id="TMM55957.1"/>
    </source>
</evidence>
<evidence type="ECO:0000256" key="1">
    <source>
        <dbReference type="SAM" id="SignalP"/>
    </source>
</evidence>
<organism evidence="2 3">
    <name type="scientific">Maribacter algarum</name>
    <name type="common">ex Zhang et al. 2020</name>
    <dbReference type="NCBI Taxonomy" id="2578118"/>
    <lineage>
        <taxon>Bacteria</taxon>
        <taxon>Pseudomonadati</taxon>
        <taxon>Bacteroidota</taxon>
        <taxon>Flavobacteriia</taxon>
        <taxon>Flavobacteriales</taxon>
        <taxon>Flavobacteriaceae</taxon>
        <taxon>Maribacter</taxon>
    </lineage>
</organism>
<dbReference type="RefSeq" id="WP_138658825.1">
    <property type="nucleotide sequence ID" value="NZ_VATY01000003.1"/>
</dbReference>
<dbReference type="EMBL" id="VATY01000003">
    <property type="protein sequence ID" value="TMM55957.1"/>
    <property type="molecule type" value="Genomic_DNA"/>
</dbReference>
<proteinExistence type="predicted"/>
<dbReference type="Proteomes" id="UP000310314">
    <property type="component" value="Unassembled WGS sequence"/>
</dbReference>
<reference evidence="2 3" key="1">
    <citation type="submission" date="2019-05" db="EMBL/GenBank/DDBJ databases">
        <authorList>
            <person name="Zhang J.-Y."/>
            <person name="Feg X."/>
            <person name="Du Z.-J."/>
        </authorList>
    </citation>
    <scope>NUCLEOTIDE SEQUENCE [LARGE SCALE GENOMIC DNA]</scope>
    <source>
        <strain evidence="2 3">RZ26</strain>
    </source>
</reference>
<feature type="signal peptide" evidence="1">
    <location>
        <begin position="1"/>
        <end position="25"/>
    </location>
</feature>
<accession>A0A5S3QFB0</accession>
<name>A0A5S3QFB0_9FLAO</name>
<keyword evidence="1" id="KW-0732">Signal</keyword>
<comment type="caution">
    <text evidence="2">The sequence shown here is derived from an EMBL/GenBank/DDBJ whole genome shotgun (WGS) entry which is preliminary data.</text>
</comment>
<evidence type="ECO:0000313" key="3">
    <source>
        <dbReference type="Proteomes" id="UP000310314"/>
    </source>
</evidence>
<gene>
    <name evidence="2" type="ORF">FEE95_15045</name>
</gene>
<dbReference type="OrthoDB" id="1155031at2"/>